<dbReference type="SUPFAM" id="SSF54909">
    <property type="entry name" value="Dimeric alpha+beta barrel"/>
    <property type="match status" value="1"/>
</dbReference>
<dbReference type="Proteomes" id="UP000003019">
    <property type="component" value="Unassembled WGS sequence"/>
</dbReference>
<dbReference type="HOGENOM" id="CLU_166198_1_0_4"/>
<evidence type="ECO:0000313" key="3">
    <source>
        <dbReference type="Proteomes" id="UP000003019"/>
    </source>
</evidence>
<dbReference type="OrthoDB" id="9809695at2"/>
<accession>G4CKX5</accession>
<dbReference type="RefSeq" id="WP_009119951.1">
    <property type="nucleotide sequence ID" value="NZ_JH164926.1"/>
</dbReference>
<evidence type="ECO:0000313" key="2">
    <source>
        <dbReference type="EMBL" id="EGY51540.1"/>
    </source>
</evidence>
<dbReference type="Pfam" id="PF07978">
    <property type="entry name" value="NIPSNAP"/>
    <property type="match status" value="1"/>
</dbReference>
<feature type="domain" description="NIPSNAP" evidence="1">
    <location>
        <begin position="5"/>
        <end position="79"/>
    </location>
</feature>
<reference evidence="2 3" key="1">
    <citation type="submission" date="2011-05" db="EMBL/GenBank/DDBJ databases">
        <authorList>
            <person name="Muzny D."/>
            <person name="Qin X."/>
            <person name="Deng J."/>
            <person name="Jiang H."/>
            <person name="Liu Y."/>
            <person name="Qu J."/>
            <person name="Song X.-Z."/>
            <person name="Zhang L."/>
            <person name="Thornton R."/>
            <person name="Coyle M."/>
            <person name="Francisco L."/>
            <person name="Jackson L."/>
            <person name="Javaid M."/>
            <person name="Korchina V."/>
            <person name="Kovar C."/>
            <person name="Mata R."/>
            <person name="Mathew T."/>
            <person name="Ngo R."/>
            <person name="Nguyen L."/>
            <person name="Nguyen N."/>
            <person name="Okwuonu G."/>
            <person name="Ongeri F."/>
            <person name="Pham C."/>
            <person name="Simmons D."/>
            <person name="Wilczek-Boney K."/>
            <person name="Hale W."/>
            <person name="Jakkamsetti A."/>
            <person name="Pham P."/>
            <person name="Ruth R."/>
            <person name="San Lucas F."/>
            <person name="Warren J."/>
            <person name="Zhang J."/>
            <person name="Zhao Z."/>
            <person name="Zhou C."/>
            <person name="Zhu D."/>
            <person name="Lee S."/>
            <person name="Bess C."/>
            <person name="Blankenburg K."/>
            <person name="Forbes L."/>
            <person name="Fu Q."/>
            <person name="Gubbala S."/>
            <person name="Hirani K."/>
            <person name="Jayaseelan J.C."/>
            <person name="Lara F."/>
            <person name="Munidasa M."/>
            <person name="Palculict T."/>
            <person name="Patil S."/>
            <person name="Pu L.-L."/>
            <person name="Saada N."/>
            <person name="Tang L."/>
            <person name="Weissenberger G."/>
            <person name="Zhu Y."/>
            <person name="Hemphill L."/>
            <person name="Shang Y."/>
            <person name="Youmans B."/>
            <person name="Ayvaz T."/>
            <person name="Ross M."/>
            <person name="Santibanez J."/>
            <person name="Aqrawi P."/>
            <person name="Gross S."/>
            <person name="Joshi V."/>
            <person name="Fowler G."/>
            <person name="Nazareth L."/>
            <person name="Reid J."/>
            <person name="Worley K."/>
            <person name="Petrosino J."/>
            <person name="Highlander S."/>
            <person name="Gibbs R."/>
        </authorList>
    </citation>
    <scope>NUCLEOTIDE SEQUENCE [LARGE SCALE GENOMIC DNA]</scope>
    <source>
        <strain evidence="2 3">871</strain>
    </source>
</reference>
<dbReference type="InterPro" id="IPR012577">
    <property type="entry name" value="NIPSNAP"/>
</dbReference>
<dbReference type="STRING" id="1032488.HMPREF9371_2266"/>
<evidence type="ECO:0000259" key="1">
    <source>
        <dbReference type="Pfam" id="PF07978"/>
    </source>
</evidence>
<dbReference type="EMBL" id="AGAY01000075">
    <property type="protein sequence ID" value="EGY51540.1"/>
    <property type="molecule type" value="Genomic_DNA"/>
</dbReference>
<gene>
    <name evidence="2" type="ORF">HMPREF9371_2266</name>
</gene>
<keyword evidence="3" id="KW-1185">Reference proteome</keyword>
<protein>
    <submittedName>
        <fullName evidence="2">Nipsnap superfamily protein</fullName>
    </submittedName>
</protein>
<dbReference type="Gene3D" id="3.30.70.100">
    <property type="match status" value="1"/>
</dbReference>
<dbReference type="AlphaFoldDB" id="G4CKX5"/>
<name>G4CKX5_9NEIS</name>
<dbReference type="InterPro" id="IPR011008">
    <property type="entry name" value="Dimeric_a/b-barrel"/>
</dbReference>
<comment type="caution">
    <text evidence="2">The sequence shown here is derived from an EMBL/GenBank/DDBJ whole genome shotgun (WGS) entry which is preliminary data.</text>
</comment>
<dbReference type="PATRIC" id="fig|1032488.3.peg.2139"/>
<sequence>MQKLVEIRSYRLQPGSGAEFERVVREESAPLHAAFGIDVIAFGLSEHDADAFYLIRAFDDLAHLHSAQQAFYASPAWREGPREAIVSRILSDADAVMWLDETAVEALRRPCLPAA</sequence>
<organism evidence="2 3">
    <name type="scientific">Neisseria shayeganii 871</name>
    <dbReference type="NCBI Taxonomy" id="1032488"/>
    <lineage>
        <taxon>Bacteria</taxon>
        <taxon>Pseudomonadati</taxon>
        <taxon>Pseudomonadota</taxon>
        <taxon>Betaproteobacteria</taxon>
        <taxon>Neisseriales</taxon>
        <taxon>Neisseriaceae</taxon>
        <taxon>Neisseria</taxon>
    </lineage>
</organism>
<proteinExistence type="predicted"/>